<evidence type="ECO:0000313" key="3">
    <source>
        <dbReference type="Proteomes" id="UP001301769"/>
    </source>
</evidence>
<dbReference type="Pfam" id="PF26061">
    <property type="entry name" value="DUF8021"/>
    <property type="match status" value="1"/>
</dbReference>
<feature type="domain" description="DUF8021" evidence="1">
    <location>
        <begin position="170"/>
        <end position="283"/>
    </location>
</feature>
<evidence type="ECO:0000259" key="1">
    <source>
        <dbReference type="Pfam" id="PF26061"/>
    </source>
</evidence>
<name>A0AAN6Y5Z2_9PEZI</name>
<dbReference type="Proteomes" id="UP001301769">
    <property type="component" value="Unassembled WGS sequence"/>
</dbReference>
<organism evidence="2 3">
    <name type="scientific">Rhypophila decipiens</name>
    <dbReference type="NCBI Taxonomy" id="261697"/>
    <lineage>
        <taxon>Eukaryota</taxon>
        <taxon>Fungi</taxon>
        <taxon>Dikarya</taxon>
        <taxon>Ascomycota</taxon>
        <taxon>Pezizomycotina</taxon>
        <taxon>Sordariomycetes</taxon>
        <taxon>Sordariomycetidae</taxon>
        <taxon>Sordariales</taxon>
        <taxon>Naviculisporaceae</taxon>
        <taxon>Rhypophila</taxon>
    </lineage>
</organism>
<proteinExistence type="predicted"/>
<dbReference type="InterPro" id="IPR058334">
    <property type="entry name" value="DUF8021"/>
</dbReference>
<reference evidence="2" key="1">
    <citation type="journal article" date="2023" name="Mol. Phylogenet. Evol.">
        <title>Genome-scale phylogeny and comparative genomics of the fungal order Sordariales.</title>
        <authorList>
            <person name="Hensen N."/>
            <person name="Bonometti L."/>
            <person name="Westerberg I."/>
            <person name="Brannstrom I.O."/>
            <person name="Guillou S."/>
            <person name="Cros-Aarteil S."/>
            <person name="Calhoun S."/>
            <person name="Haridas S."/>
            <person name="Kuo A."/>
            <person name="Mondo S."/>
            <person name="Pangilinan J."/>
            <person name="Riley R."/>
            <person name="LaButti K."/>
            <person name="Andreopoulos B."/>
            <person name="Lipzen A."/>
            <person name="Chen C."/>
            <person name="Yan M."/>
            <person name="Daum C."/>
            <person name="Ng V."/>
            <person name="Clum A."/>
            <person name="Steindorff A."/>
            <person name="Ohm R.A."/>
            <person name="Martin F."/>
            <person name="Silar P."/>
            <person name="Natvig D.O."/>
            <person name="Lalanne C."/>
            <person name="Gautier V."/>
            <person name="Ament-Velasquez S.L."/>
            <person name="Kruys A."/>
            <person name="Hutchinson M.I."/>
            <person name="Powell A.J."/>
            <person name="Barry K."/>
            <person name="Miller A.N."/>
            <person name="Grigoriev I.V."/>
            <person name="Debuchy R."/>
            <person name="Gladieux P."/>
            <person name="Hiltunen Thoren M."/>
            <person name="Johannesson H."/>
        </authorList>
    </citation>
    <scope>NUCLEOTIDE SEQUENCE</scope>
    <source>
        <strain evidence="2">PSN293</strain>
    </source>
</reference>
<gene>
    <name evidence="2" type="ORF">QBC37DRAFT_389259</name>
</gene>
<dbReference type="AlphaFoldDB" id="A0AAN6Y5Z2"/>
<comment type="caution">
    <text evidence="2">The sequence shown here is derived from an EMBL/GenBank/DDBJ whole genome shotgun (WGS) entry which is preliminary data.</text>
</comment>
<keyword evidence="3" id="KW-1185">Reference proteome</keyword>
<protein>
    <recommendedName>
        <fullName evidence="1">DUF8021 domain-containing protein</fullName>
    </recommendedName>
</protein>
<dbReference type="EMBL" id="MU858138">
    <property type="protein sequence ID" value="KAK4211910.1"/>
    <property type="molecule type" value="Genomic_DNA"/>
</dbReference>
<evidence type="ECO:0000313" key="2">
    <source>
        <dbReference type="EMBL" id="KAK4211910.1"/>
    </source>
</evidence>
<sequence length="292" mass="32037">MIASPVNWQAYVAVGLIFTTAHTTMATPVLSTRQATGCTREALLKAADSYVAAQTAGKLDSLSGLLASNWTYEENAKVISVAKALISKPLKIDNRRSIVDTVACASFTELIVTDPANPHVIGTQLRHTPDGLSITLIDSITSTTGAWLFNAKNTLEYARQEKWDPIPEDKRDKREFIKAAGDAYLDLWSDKDAVNRVPWANGAPCVRLEGGAYTGGPGKPVDTCKSGIPSNSSQAPNVRRRYVIDEIYGSVNIFNDWLHMRDAIDSHEFRLENSKLRYIHTITSCGDHACRL</sequence>
<accession>A0AAN6Y5Z2</accession>
<reference evidence="2" key="2">
    <citation type="submission" date="2023-05" db="EMBL/GenBank/DDBJ databases">
        <authorList>
            <consortium name="Lawrence Berkeley National Laboratory"/>
            <person name="Steindorff A."/>
            <person name="Hensen N."/>
            <person name="Bonometti L."/>
            <person name="Westerberg I."/>
            <person name="Brannstrom I.O."/>
            <person name="Guillou S."/>
            <person name="Cros-Aarteil S."/>
            <person name="Calhoun S."/>
            <person name="Haridas S."/>
            <person name="Kuo A."/>
            <person name="Mondo S."/>
            <person name="Pangilinan J."/>
            <person name="Riley R."/>
            <person name="Labutti K."/>
            <person name="Andreopoulos B."/>
            <person name="Lipzen A."/>
            <person name="Chen C."/>
            <person name="Yanf M."/>
            <person name="Daum C."/>
            <person name="Ng V."/>
            <person name="Clum A."/>
            <person name="Ohm R."/>
            <person name="Martin F."/>
            <person name="Silar P."/>
            <person name="Natvig D."/>
            <person name="Lalanne C."/>
            <person name="Gautier V."/>
            <person name="Ament-Velasquez S.L."/>
            <person name="Kruys A."/>
            <person name="Hutchinson M.I."/>
            <person name="Powell A.J."/>
            <person name="Barry K."/>
            <person name="Miller A.N."/>
            <person name="Grigoriev I.V."/>
            <person name="Debuchy R."/>
            <person name="Gladieux P."/>
            <person name="Thoren M.H."/>
            <person name="Johannesson H."/>
        </authorList>
    </citation>
    <scope>NUCLEOTIDE SEQUENCE</scope>
    <source>
        <strain evidence="2">PSN293</strain>
    </source>
</reference>